<dbReference type="EMBL" id="LJHD01000011">
    <property type="protein sequence ID" value="ONI46485.1"/>
    <property type="molecule type" value="Genomic_DNA"/>
</dbReference>
<name>A0ACC8XJ88_9FIRM</name>
<dbReference type="Proteomes" id="UP000188637">
    <property type="component" value="Unassembled WGS sequence"/>
</dbReference>
<evidence type="ECO:0000313" key="1">
    <source>
        <dbReference type="EMBL" id="ONI46485.1"/>
    </source>
</evidence>
<keyword evidence="2" id="KW-1185">Reference proteome</keyword>
<evidence type="ECO:0000313" key="2">
    <source>
        <dbReference type="Proteomes" id="UP000188637"/>
    </source>
</evidence>
<sequence length="145" mass="16822">MKDKENFKEIDKIFSSTGTYQEIVESILVEDLKNIKNSNLHIKDYEIEIMKLELSRALKLYVYAIKSNQLNITILQNVLGGLAKLENIYDITSISIEISISDLDLIVKTTDKLAPKRVIVFNTFSTDIEILRYHLRLQEQFLKIV</sequence>
<accession>A0ACC8XJ88</accession>
<gene>
    <name evidence="1" type="ORF">AN640_03400</name>
</gene>
<protein>
    <submittedName>
        <fullName evidence="1">Uncharacterized protein</fullName>
    </submittedName>
</protein>
<organism evidence="1 2">
    <name type="scientific">Candidatus Epulonipiscium fishelsonii</name>
    <dbReference type="NCBI Taxonomy" id="77094"/>
    <lineage>
        <taxon>Bacteria</taxon>
        <taxon>Bacillati</taxon>
        <taxon>Bacillota</taxon>
        <taxon>Clostridia</taxon>
        <taxon>Lachnospirales</taxon>
        <taxon>Lachnospiraceae</taxon>
        <taxon>Candidatus Epulonipiscium</taxon>
    </lineage>
</organism>
<reference evidence="1" key="1">
    <citation type="submission" date="2016-08" db="EMBL/GenBank/DDBJ databases">
        <authorList>
            <person name="Ngugi D.K."/>
            <person name="Miyake S."/>
            <person name="Stingl U."/>
        </authorList>
    </citation>
    <scope>NUCLEOTIDE SEQUENCE</scope>
    <source>
        <strain evidence="1">SCG-D08WGA-EpuloA1</strain>
    </source>
</reference>
<comment type="caution">
    <text evidence="1">The sequence shown here is derived from an EMBL/GenBank/DDBJ whole genome shotgun (WGS) entry which is preliminary data.</text>
</comment>
<proteinExistence type="predicted"/>